<evidence type="ECO:0000259" key="4">
    <source>
        <dbReference type="Pfam" id="PF17853"/>
    </source>
</evidence>
<dbReference type="AlphaFoldDB" id="A0A2T2X6U4"/>
<name>A0A2T2X6U4_9FIRM</name>
<dbReference type="InterPro" id="IPR041522">
    <property type="entry name" value="CdaR_GGDEF"/>
</dbReference>
<dbReference type="InterPro" id="IPR051448">
    <property type="entry name" value="CdaR-like_regulators"/>
</dbReference>
<dbReference type="InterPro" id="IPR025736">
    <property type="entry name" value="PucR_C-HTH_dom"/>
</dbReference>
<dbReference type="PANTHER" id="PTHR33744">
    <property type="entry name" value="CARBOHYDRATE DIACID REGULATOR"/>
    <property type="match status" value="1"/>
</dbReference>
<dbReference type="Proteomes" id="UP000242699">
    <property type="component" value="Unassembled WGS sequence"/>
</dbReference>
<protein>
    <recommendedName>
        <fullName evidence="7">PucR family transcriptional regulator</fullName>
    </recommendedName>
</protein>
<comment type="similarity">
    <text evidence="1">Belongs to the CdaR family.</text>
</comment>
<sequence length="559" mass="63066">MSKLTLGELLELNVLGDAKVLSAREQILSKQIEWVSVIEIPVEDFVRRDELVLTTGLGAGDPEALKRFVEEIRVAGAAAVGIALGPHVQDVPEDVVALAESWNFPLLTIPWGVRFADISRRFYSEMALRTASLEYSDGIIRPALLRLAQGDRVDAVVDILGRGLRVEMAFFDALTGLWTGSQPFGEWCRENRDELESLLVVPPDVACLPYQTKRAMVDGSEVQVLPVVSAGRWLGTLVVRPEDTKSESVLLEPYERIVTHLLALMCLHQELLAVGDVHRQEDFVWKLAQGEFRTWDELLAAAAGFEFDVIQYYACAVGRLDNWERLYRYNQTVFHEMTRQTWENDVVQKVQYILAKSAEMHEYRVMSTYHRGDWIVYFFSPKRILPSAVIEVLQGVQKALAVHVAHGSLSWGVAAGGPGVQGFHGSYQNAHTSLELGIRRQGVGQCYEYEQVSNNQMLVRFAVDASVRNVVQATLGGLVEYDRQHESELVHTLWVYLQNRTNVTVTARALHLHRQSLLYRLSKIEFLTGRLLSNSEDLFLLEFCLRVMNVESHPGFMGQ</sequence>
<evidence type="ECO:0000313" key="6">
    <source>
        <dbReference type="Proteomes" id="UP000242699"/>
    </source>
</evidence>
<feature type="domain" description="CdaR GGDEF-like" evidence="4">
    <location>
        <begin position="295"/>
        <end position="435"/>
    </location>
</feature>
<accession>A0A2T2X6U4</accession>
<reference evidence="5 6" key="1">
    <citation type="journal article" date="2014" name="BMC Genomics">
        <title>Comparison of environmental and isolate Sulfobacillus genomes reveals diverse carbon, sulfur, nitrogen, and hydrogen metabolisms.</title>
        <authorList>
            <person name="Justice N.B."/>
            <person name="Norman A."/>
            <person name="Brown C.T."/>
            <person name="Singh A."/>
            <person name="Thomas B.C."/>
            <person name="Banfield J.F."/>
        </authorList>
    </citation>
    <scope>NUCLEOTIDE SEQUENCE [LARGE SCALE GENOMIC DNA]</scope>
    <source>
        <strain evidence="5">AMDSBA1</strain>
    </source>
</reference>
<dbReference type="Pfam" id="PF13556">
    <property type="entry name" value="HTH_30"/>
    <property type="match status" value="1"/>
</dbReference>
<dbReference type="Pfam" id="PF07905">
    <property type="entry name" value="PucR"/>
    <property type="match status" value="1"/>
</dbReference>
<gene>
    <name evidence="5" type="ORF">C7B43_06610</name>
</gene>
<dbReference type="InterPro" id="IPR012914">
    <property type="entry name" value="PucR_dom"/>
</dbReference>
<evidence type="ECO:0000256" key="1">
    <source>
        <dbReference type="ARBA" id="ARBA00006754"/>
    </source>
</evidence>
<evidence type="ECO:0000259" key="3">
    <source>
        <dbReference type="Pfam" id="PF13556"/>
    </source>
</evidence>
<dbReference type="EMBL" id="PXYT01000012">
    <property type="protein sequence ID" value="PSR30176.1"/>
    <property type="molecule type" value="Genomic_DNA"/>
</dbReference>
<dbReference type="InterPro" id="IPR042070">
    <property type="entry name" value="PucR_C-HTH_sf"/>
</dbReference>
<dbReference type="PANTHER" id="PTHR33744:SF7">
    <property type="entry name" value="PUCR FAMILY TRANSCRIPTIONAL REGULATOR"/>
    <property type="match status" value="1"/>
</dbReference>
<dbReference type="Pfam" id="PF17853">
    <property type="entry name" value="GGDEF_2"/>
    <property type="match status" value="1"/>
</dbReference>
<evidence type="ECO:0008006" key="7">
    <source>
        <dbReference type="Google" id="ProtNLM"/>
    </source>
</evidence>
<organism evidence="5 6">
    <name type="scientific">Sulfobacillus benefaciens</name>
    <dbReference type="NCBI Taxonomy" id="453960"/>
    <lineage>
        <taxon>Bacteria</taxon>
        <taxon>Bacillati</taxon>
        <taxon>Bacillota</taxon>
        <taxon>Clostridia</taxon>
        <taxon>Eubacteriales</taxon>
        <taxon>Clostridiales Family XVII. Incertae Sedis</taxon>
        <taxon>Sulfobacillus</taxon>
    </lineage>
</organism>
<evidence type="ECO:0000313" key="5">
    <source>
        <dbReference type="EMBL" id="PSR30176.1"/>
    </source>
</evidence>
<dbReference type="Gene3D" id="1.10.10.2840">
    <property type="entry name" value="PucR C-terminal helix-turn-helix domain"/>
    <property type="match status" value="1"/>
</dbReference>
<evidence type="ECO:0000259" key="2">
    <source>
        <dbReference type="Pfam" id="PF07905"/>
    </source>
</evidence>
<comment type="caution">
    <text evidence="5">The sequence shown here is derived from an EMBL/GenBank/DDBJ whole genome shotgun (WGS) entry which is preliminary data.</text>
</comment>
<feature type="domain" description="PucR C-terminal helix-turn-helix" evidence="3">
    <location>
        <begin position="489"/>
        <end position="547"/>
    </location>
</feature>
<feature type="domain" description="Purine catabolism PurC-like" evidence="2">
    <location>
        <begin position="8"/>
        <end position="124"/>
    </location>
</feature>
<proteinExistence type="inferred from homology"/>